<evidence type="ECO:0000313" key="4">
    <source>
        <dbReference type="EMBL" id="QHS78587.1"/>
    </source>
</evidence>
<dbReference type="GO" id="GO:0002098">
    <property type="term" value="P:tRNA wobble uridine modification"/>
    <property type="evidence" value="ECO:0007669"/>
    <property type="project" value="TreeGrafter"/>
</dbReference>
<dbReference type="InterPro" id="IPR013216">
    <property type="entry name" value="Methyltransf_11"/>
</dbReference>
<dbReference type="GO" id="GO:0106335">
    <property type="term" value="F:tRNA (5-carboxymethyluridine(34)-5-O)-methyltransferase activity"/>
    <property type="evidence" value="ECO:0007669"/>
    <property type="project" value="TreeGrafter"/>
</dbReference>
<sequence length="265" mass="30608">MNNTCFTSEKEGKYTEDVNLLENHNNKTPSIEIEHVREVYNFIAKQWHSTRYKAWPIVGEFCKNYCNNGQIVADIGCGNGKMAPYICNNNAFSIACDTSQELIKICQKQHSKKKYETIVADGVKLPYRSNSFDVALNIAVLHHLSTKERRIQCIKETLRILKPNGIALFYVWAKKQDNSRSNHVFKSSDVFVPFHFRQHGPDYDENHNLYPNHAIKDDDKRAIVLKRYCHVFENGELENIIKPFAKINESYYDAGNYGVSCTKIC</sequence>
<feature type="domain" description="Methyltransferase type 11" evidence="3">
    <location>
        <begin position="74"/>
        <end position="169"/>
    </location>
</feature>
<dbReference type="GO" id="GO:0005737">
    <property type="term" value="C:cytoplasm"/>
    <property type="evidence" value="ECO:0007669"/>
    <property type="project" value="TreeGrafter"/>
</dbReference>
<organism evidence="4">
    <name type="scientific">viral metagenome</name>
    <dbReference type="NCBI Taxonomy" id="1070528"/>
    <lineage>
        <taxon>unclassified sequences</taxon>
        <taxon>metagenomes</taxon>
        <taxon>organismal metagenomes</taxon>
    </lineage>
</organism>
<dbReference type="EMBL" id="MN740601">
    <property type="protein sequence ID" value="QHS78587.1"/>
    <property type="molecule type" value="Genomic_DNA"/>
</dbReference>
<dbReference type="Pfam" id="PF08241">
    <property type="entry name" value="Methyltransf_11"/>
    <property type="match status" value="1"/>
</dbReference>
<reference evidence="4" key="1">
    <citation type="journal article" date="2020" name="Nature">
        <title>Giant virus diversity and host interactions through global metagenomics.</title>
        <authorList>
            <person name="Schulz F."/>
            <person name="Roux S."/>
            <person name="Paez-Espino D."/>
            <person name="Jungbluth S."/>
            <person name="Walsh D.A."/>
            <person name="Denef V.J."/>
            <person name="McMahon K.D."/>
            <person name="Konstantinidis K.T."/>
            <person name="Eloe-Fadrosh E.A."/>
            <person name="Kyrpides N.C."/>
            <person name="Woyke T."/>
        </authorList>
    </citation>
    <scope>NUCLEOTIDE SEQUENCE</scope>
    <source>
        <strain evidence="4">GVMAG-S-1024976-23</strain>
    </source>
</reference>
<name>A0A6C0AFM1_9ZZZZ</name>
<accession>A0A6C0AFM1</accession>
<dbReference type="GO" id="GO:0030488">
    <property type="term" value="P:tRNA methylation"/>
    <property type="evidence" value="ECO:0007669"/>
    <property type="project" value="TreeGrafter"/>
</dbReference>
<proteinExistence type="predicted"/>
<keyword evidence="1" id="KW-0489">Methyltransferase</keyword>
<dbReference type="Gene3D" id="3.40.50.150">
    <property type="entry name" value="Vaccinia Virus protein VP39"/>
    <property type="match status" value="1"/>
</dbReference>
<dbReference type="SUPFAM" id="SSF53335">
    <property type="entry name" value="S-adenosyl-L-methionine-dependent methyltransferases"/>
    <property type="match status" value="1"/>
</dbReference>
<dbReference type="PANTHER" id="PTHR13069">
    <property type="entry name" value="ALKYLATED DNA REPAIR PROTEIN ALKB HOMOLOG 8"/>
    <property type="match status" value="1"/>
</dbReference>
<dbReference type="GO" id="GO:0008757">
    <property type="term" value="F:S-adenosylmethionine-dependent methyltransferase activity"/>
    <property type="evidence" value="ECO:0007669"/>
    <property type="project" value="InterPro"/>
</dbReference>
<evidence type="ECO:0000256" key="2">
    <source>
        <dbReference type="ARBA" id="ARBA00022679"/>
    </source>
</evidence>
<protein>
    <recommendedName>
        <fullName evidence="3">Methyltransferase type 11 domain-containing protein</fullName>
    </recommendedName>
</protein>
<dbReference type="InterPro" id="IPR029063">
    <property type="entry name" value="SAM-dependent_MTases_sf"/>
</dbReference>
<evidence type="ECO:0000256" key="1">
    <source>
        <dbReference type="ARBA" id="ARBA00022603"/>
    </source>
</evidence>
<dbReference type="AlphaFoldDB" id="A0A6C0AFM1"/>
<dbReference type="GO" id="GO:0000049">
    <property type="term" value="F:tRNA binding"/>
    <property type="evidence" value="ECO:0007669"/>
    <property type="project" value="TreeGrafter"/>
</dbReference>
<dbReference type="CDD" id="cd02440">
    <property type="entry name" value="AdoMet_MTases"/>
    <property type="match status" value="1"/>
</dbReference>
<evidence type="ECO:0000259" key="3">
    <source>
        <dbReference type="Pfam" id="PF08241"/>
    </source>
</evidence>
<dbReference type="GO" id="GO:0005634">
    <property type="term" value="C:nucleus"/>
    <property type="evidence" value="ECO:0007669"/>
    <property type="project" value="TreeGrafter"/>
</dbReference>
<dbReference type="PANTHER" id="PTHR13069:SF21">
    <property type="entry name" value="ALKYLATED DNA REPAIR PROTEIN ALKB HOMOLOG 8"/>
    <property type="match status" value="1"/>
</dbReference>
<dbReference type="InterPro" id="IPR051422">
    <property type="entry name" value="AlkB_tRNA_MeTrf/Diox"/>
</dbReference>
<keyword evidence="2" id="KW-0808">Transferase</keyword>